<name>L8JUB7_9BACT</name>
<comment type="caution">
    <text evidence="2">The sequence shown here is derived from an EMBL/GenBank/DDBJ whole genome shotgun (WGS) entry which is preliminary data.</text>
</comment>
<keyword evidence="3" id="KW-1185">Reference proteome</keyword>
<feature type="domain" description="PRTase-CE" evidence="1">
    <location>
        <begin position="32"/>
        <end position="343"/>
    </location>
</feature>
<sequence>MIEDELAQSLRQIIIDYQAFDGDETQISERNIKTWANQFNDPLFILTEMNHLLPKCYVSKKKGIDFFNKELEEVANINNVSKNELLKQSSFLNLQGSEKSQAYINELIIESLIDELPKDSLLNKHNKKFYFYFDDIIATGGTIRRNLKQWLESTESEGEDPIVKKIKDKKIKLYIIVLGLQNWGWANTEYYLMQTVDKQIDKLLNKRVLIEIENHPRFRNQQFNCCYPIKNENEIINTYFNSLEQMQYEASAFRPSNLPIKEEFYSNAANRNKLEQEFLLKGIELLNKLDIVKQNQRPLGFCHPNHKILGCGTMFFSWRNIPNNSPLVFWWNVPGHNWTPLFNVINRGS</sequence>
<proteinExistence type="predicted"/>
<dbReference type="eggNOG" id="ENOG5032TMP">
    <property type="taxonomic scope" value="Bacteria"/>
</dbReference>
<dbReference type="Pfam" id="PF24390">
    <property type="entry name" value="PRTase-CE"/>
    <property type="match status" value="1"/>
</dbReference>
<gene>
    <name evidence="2" type="ORF">C900_02948</name>
</gene>
<dbReference type="OrthoDB" id="7753492at2"/>
<evidence type="ECO:0000313" key="2">
    <source>
        <dbReference type="EMBL" id="ELR71144.1"/>
    </source>
</evidence>
<reference evidence="2 3" key="1">
    <citation type="submission" date="2012-12" db="EMBL/GenBank/DDBJ databases">
        <title>Genome assembly of Fulvivirga imtechensis AK7.</title>
        <authorList>
            <person name="Nupur N."/>
            <person name="Khatri I."/>
            <person name="Kumar R."/>
            <person name="Subramanian S."/>
            <person name="Pinnaka A."/>
        </authorList>
    </citation>
    <scope>NUCLEOTIDE SEQUENCE [LARGE SCALE GENOMIC DNA]</scope>
    <source>
        <strain evidence="2 3">AK7</strain>
    </source>
</reference>
<dbReference type="AlphaFoldDB" id="L8JUB7"/>
<organism evidence="2 3">
    <name type="scientific">Fulvivirga imtechensis AK7</name>
    <dbReference type="NCBI Taxonomy" id="1237149"/>
    <lineage>
        <taxon>Bacteria</taxon>
        <taxon>Pseudomonadati</taxon>
        <taxon>Bacteroidota</taxon>
        <taxon>Cytophagia</taxon>
        <taxon>Cytophagales</taxon>
        <taxon>Fulvivirgaceae</taxon>
        <taxon>Fulvivirga</taxon>
    </lineage>
</organism>
<evidence type="ECO:0000313" key="3">
    <source>
        <dbReference type="Proteomes" id="UP000011135"/>
    </source>
</evidence>
<evidence type="ECO:0000259" key="1">
    <source>
        <dbReference type="Pfam" id="PF24390"/>
    </source>
</evidence>
<dbReference type="RefSeq" id="WP_009580285.1">
    <property type="nucleotide sequence ID" value="NZ_AMZN01000044.1"/>
</dbReference>
<accession>L8JUB7</accession>
<dbReference type="Proteomes" id="UP000011135">
    <property type="component" value="Unassembled WGS sequence"/>
</dbReference>
<dbReference type="EMBL" id="AMZN01000044">
    <property type="protein sequence ID" value="ELR71144.1"/>
    <property type="molecule type" value="Genomic_DNA"/>
</dbReference>
<protein>
    <recommendedName>
        <fullName evidence="1">PRTase-CE domain-containing protein</fullName>
    </recommendedName>
</protein>
<dbReference type="InterPro" id="IPR056920">
    <property type="entry name" value="PRTase-CE"/>
</dbReference>